<dbReference type="NCBIfam" id="NF033747">
    <property type="entry name" value="class_E_sortase"/>
    <property type="match status" value="1"/>
</dbReference>
<reference evidence="4 5" key="1">
    <citation type="submission" date="2018-11" db="EMBL/GenBank/DDBJ databases">
        <authorList>
            <person name="Kleinhagauer T."/>
            <person name="Glaeser S.P."/>
            <person name="Spergser J."/>
            <person name="Ruckert C."/>
            <person name="Kaempfer P."/>
            <person name="Busse H.-J."/>
        </authorList>
    </citation>
    <scope>NUCLEOTIDE SEQUENCE [LARGE SCALE GENOMIC DNA]</scope>
    <source>
        <strain evidence="4 5">200CH</strain>
    </source>
</reference>
<feature type="active site" description="Acyl-thioester intermediate" evidence="2">
    <location>
        <position position="248"/>
    </location>
</feature>
<dbReference type="AlphaFoldDB" id="A0A3G6J3B6"/>
<sequence>MEDNTPIAAEPRPAQRRRKPSVIEILGEILVTVGAVMLLFGFYEAYWTNLQAARNQAEVEAQLTDLWDEGTNTNPGGDDLVNRRQFHAPELGEAFARMYIPKFGADWQFAIVEGTEDADLLKGPGRYVTSQMPGEAGNFAIAGHRVGKGAPFNDLGNLQACDTVVVETRTDWEIYKVLPVSADGKPRAEEAAACLNEHQVEEVTAGKYQDLDGRYITTPGNFGVTYAVPNVEQAPAEDDESLLTMTTCHPQFSNKERMIIHAMLTRTEPKVPGQRPAEMEAK</sequence>
<dbReference type="InterPro" id="IPR042003">
    <property type="entry name" value="Sortase_E"/>
</dbReference>
<dbReference type="Gene3D" id="2.40.260.10">
    <property type="entry name" value="Sortase"/>
    <property type="match status" value="1"/>
</dbReference>
<keyword evidence="3" id="KW-1133">Transmembrane helix</keyword>
<dbReference type="RefSeq" id="WP_123925647.1">
    <property type="nucleotide sequence ID" value="NZ_CP033896.1"/>
</dbReference>
<proteinExistence type="predicted"/>
<dbReference type="InterPro" id="IPR023365">
    <property type="entry name" value="Sortase_dom-sf"/>
</dbReference>
<dbReference type="OrthoDB" id="5242879at2"/>
<keyword evidence="5" id="KW-1185">Reference proteome</keyword>
<evidence type="ECO:0000313" key="5">
    <source>
        <dbReference type="Proteomes" id="UP000269019"/>
    </source>
</evidence>
<evidence type="ECO:0000256" key="3">
    <source>
        <dbReference type="SAM" id="Phobius"/>
    </source>
</evidence>
<gene>
    <name evidence="4" type="ORF">CCHOA_00390</name>
</gene>
<protein>
    <submittedName>
        <fullName evidence="4">Sortase family protein</fullName>
    </submittedName>
</protein>
<dbReference type="EMBL" id="CP033896">
    <property type="protein sequence ID" value="AZA12507.1"/>
    <property type="molecule type" value="Genomic_DNA"/>
</dbReference>
<evidence type="ECO:0000256" key="1">
    <source>
        <dbReference type="ARBA" id="ARBA00022801"/>
    </source>
</evidence>
<keyword evidence="1" id="KW-0378">Hydrolase</keyword>
<feature type="transmembrane region" description="Helical" evidence="3">
    <location>
        <begin position="21"/>
        <end position="43"/>
    </location>
</feature>
<dbReference type="Pfam" id="PF04203">
    <property type="entry name" value="Sortase"/>
    <property type="match status" value="1"/>
</dbReference>
<dbReference type="KEGG" id="ccho:CCHOA_00390"/>
<evidence type="ECO:0000256" key="2">
    <source>
        <dbReference type="PIRSR" id="PIRSR605754-1"/>
    </source>
</evidence>
<dbReference type="GO" id="GO:0016787">
    <property type="term" value="F:hydrolase activity"/>
    <property type="evidence" value="ECO:0007669"/>
    <property type="project" value="UniProtKB-KW"/>
</dbReference>
<dbReference type="InterPro" id="IPR005754">
    <property type="entry name" value="Sortase"/>
</dbReference>
<dbReference type="InterPro" id="IPR053465">
    <property type="entry name" value="Sortase_Class_E"/>
</dbReference>
<keyword evidence="3" id="KW-0472">Membrane</keyword>
<dbReference type="CDD" id="cd05830">
    <property type="entry name" value="Sortase_E"/>
    <property type="match status" value="1"/>
</dbReference>
<dbReference type="Proteomes" id="UP000269019">
    <property type="component" value="Chromosome"/>
</dbReference>
<keyword evidence="3" id="KW-0812">Transmembrane</keyword>
<organism evidence="4 5">
    <name type="scientific">Corynebacterium choanae</name>
    <dbReference type="NCBI Taxonomy" id="1862358"/>
    <lineage>
        <taxon>Bacteria</taxon>
        <taxon>Bacillati</taxon>
        <taxon>Actinomycetota</taxon>
        <taxon>Actinomycetes</taxon>
        <taxon>Mycobacteriales</taxon>
        <taxon>Corynebacteriaceae</taxon>
        <taxon>Corynebacterium</taxon>
    </lineage>
</organism>
<name>A0A3G6J3B6_9CORY</name>
<accession>A0A3G6J3B6</accession>
<dbReference type="SUPFAM" id="SSF63817">
    <property type="entry name" value="Sortase"/>
    <property type="match status" value="1"/>
</dbReference>
<evidence type="ECO:0000313" key="4">
    <source>
        <dbReference type="EMBL" id="AZA12507.1"/>
    </source>
</evidence>
<feature type="active site" description="Proton donor/acceptor" evidence="2">
    <location>
        <position position="144"/>
    </location>
</feature>